<dbReference type="AlphaFoldDB" id="A0A812NHH4"/>
<reference evidence="2" key="1">
    <citation type="submission" date="2021-02" db="EMBL/GenBank/DDBJ databases">
        <authorList>
            <person name="Dougan E. K."/>
            <person name="Rhodes N."/>
            <person name="Thang M."/>
            <person name="Chan C."/>
        </authorList>
    </citation>
    <scope>NUCLEOTIDE SEQUENCE</scope>
</reference>
<sequence>MVHPNTHRSTALLVLVALAHVVHHSFVVAAFPALRVQSSLRPSGIVGDEKSYARQLDGNFFADVKNGSLFLQALEEDAREKQVDADAHLNSIDRKATEFMKGGSNRQRKIVDREAFIEALKKAVYKDGLLTLVLGGKSVGKTLVASYVADKVRQAQGSSRTVVLANLRRGGETDFYQAVFGAAAEQQGLAEKLPSLFKEVATIASGLAAAAENLNAATAPLAASVRSIIGIMQPELKALTFSKLVKSIQETGNDTTIIIDEANLALPNDGNDAKAETAKTALAQITGETKEAFQASVILISSEHGYPYKLTKAGLNLVDIKNIIIAPEVPPVDMFKMLTGHWGMGPRLARDQFYPLRTTSVPGIGNCLVKDDAREHLINIALDGFSPVSDYETDEGAIRASAKNVAGIIPGEAQAPGLWPDVFHETDEKYILVASTHHVRLLICEGYIQNNGGNLARVSPNTSSNDSDDSLA</sequence>
<keyword evidence="3" id="KW-1185">Reference proteome</keyword>
<evidence type="ECO:0000313" key="3">
    <source>
        <dbReference type="Proteomes" id="UP000604046"/>
    </source>
</evidence>
<comment type="caution">
    <text evidence="2">The sequence shown here is derived from an EMBL/GenBank/DDBJ whole genome shotgun (WGS) entry which is preliminary data.</text>
</comment>
<feature type="signal peptide" evidence="1">
    <location>
        <begin position="1"/>
        <end position="24"/>
    </location>
</feature>
<protein>
    <recommendedName>
        <fullName evidence="4">AAA+ ATPase domain-containing protein</fullName>
    </recommendedName>
</protein>
<dbReference type="InterPro" id="IPR027417">
    <property type="entry name" value="P-loop_NTPase"/>
</dbReference>
<proteinExistence type="predicted"/>
<dbReference type="Gene3D" id="3.40.50.300">
    <property type="entry name" value="P-loop containing nucleotide triphosphate hydrolases"/>
    <property type="match status" value="1"/>
</dbReference>
<evidence type="ECO:0000256" key="1">
    <source>
        <dbReference type="SAM" id="SignalP"/>
    </source>
</evidence>
<evidence type="ECO:0000313" key="2">
    <source>
        <dbReference type="EMBL" id="CAE7321037.1"/>
    </source>
</evidence>
<evidence type="ECO:0008006" key="4">
    <source>
        <dbReference type="Google" id="ProtNLM"/>
    </source>
</evidence>
<organism evidence="2 3">
    <name type="scientific">Symbiodinium natans</name>
    <dbReference type="NCBI Taxonomy" id="878477"/>
    <lineage>
        <taxon>Eukaryota</taxon>
        <taxon>Sar</taxon>
        <taxon>Alveolata</taxon>
        <taxon>Dinophyceae</taxon>
        <taxon>Suessiales</taxon>
        <taxon>Symbiodiniaceae</taxon>
        <taxon>Symbiodinium</taxon>
    </lineage>
</organism>
<dbReference type="InterPro" id="IPR051667">
    <property type="entry name" value="Archaeal_ATPase_domain"/>
</dbReference>
<dbReference type="PANTHER" id="PTHR37096">
    <property type="entry name" value="YALI0E33429P"/>
    <property type="match status" value="1"/>
</dbReference>
<accession>A0A812NHH4</accession>
<dbReference type="PANTHER" id="PTHR37096:SF1">
    <property type="entry name" value="AAA+ ATPASE DOMAIN-CONTAINING PROTEIN"/>
    <property type="match status" value="1"/>
</dbReference>
<name>A0A812NHH4_9DINO</name>
<gene>
    <name evidence="2" type="ORF">SNAT2548_LOCUS16823</name>
</gene>
<dbReference type="EMBL" id="CAJNDS010002092">
    <property type="protein sequence ID" value="CAE7321037.1"/>
    <property type="molecule type" value="Genomic_DNA"/>
</dbReference>
<feature type="chain" id="PRO_5033027051" description="AAA+ ATPase domain-containing protein" evidence="1">
    <location>
        <begin position="25"/>
        <end position="472"/>
    </location>
</feature>
<dbReference type="OrthoDB" id="420677at2759"/>
<keyword evidence="1" id="KW-0732">Signal</keyword>
<dbReference type="SUPFAM" id="SSF52540">
    <property type="entry name" value="P-loop containing nucleoside triphosphate hydrolases"/>
    <property type="match status" value="1"/>
</dbReference>
<dbReference type="Proteomes" id="UP000604046">
    <property type="component" value="Unassembled WGS sequence"/>
</dbReference>